<dbReference type="GO" id="GO:0006950">
    <property type="term" value="P:response to stress"/>
    <property type="evidence" value="ECO:0007669"/>
    <property type="project" value="TreeGrafter"/>
</dbReference>
<dbReference type="Gene3D" id="1.10.10.10">
    <property type="entry name" value="Winged helix-like DNA-binding domain superfamily/Winged helix DNA-binding domain"/>
    <property type="match status" value="1"/>
</dbReference>
<organism evidence="2 3">
    <name type="scientific">Corynebacterium tapiri</name>
    <dbReference type="NCBI Taxonomy" id="1448266"/>
    <lineage>
        <taxon>Bacteria</taxon>
        <taxon>Bacillati</taxon>
        <taxon>Actinomycetota</taxon>
        <taxon>Actinomycetes</taxon>
        <taxon>Mycobacteriales</taxon>
        <taxon>Corynebacteriaceae</taxon>
        <taxon>Corynebacterium</taxon>
    </lineage>
</organism>
<dbReference type="InterPro" id="IPR039422">
    <property type="entry name" value="MarR/SlyA-like"/>
</dbReference>
<evidence type="ECO:0000259" key="1">
    <source>
        <dbReference type="PROSITE" id="PS50995"/>
    </source>
</evidence>
<dbReference type="InterPro" id="IPR036388">
    <property type="entry name" value="WH-like_DNA-bd_sf"/>
</dbReference>
<dbReference type="SUPFAM" id="SSF46785">
    <property type="entry name" value="Winged helix' DNA-binding domain"/>
    <property type="match status" value="1"/>
</dbReference>
<dbReference type="InterPro" id="IPR036390">
    <property type="entry name" value="WH_DNA-bd_sf"/>
</dbReference>
<dbReference type="AlphaFoldDB" id="A0A5C4U5C0"/>
<feature type="domain" description="HTH marR-type" evidence="1">
    <location>
        <begin position="8"/>
        <end position="140"/>
    </location>
</feature>
<dbReference type="GO" id="GO:0003700">
    <property type="term" value="F:DNA-binding transcription factor activity"/>
    <property type="evidence" value="ECO:0007669"/>
    <property type="project" value="InterPro"/>
</dbReference>
<sequence>MTTPTPRFHPISRRLFEVLKWNDEIAFQAANTAGMNATDFRAVQLLLKQGPHSPTDLAKRLHLTNAATTTVIDRLVARGHVTRATHPQDRRRTVVEATPTAYAQVMSMLAPVLAESEDIVAALSPEEQDTVLRYLKAIESSLKAHTQRLEQGAAGGQ</sequence>
<comment type="caution">
    <text evidence="2">The sequence shown here is derived from an EMBL/GenBank/DDBJ whole genome shotgun (WGS) entry which is preliminary data.</text>
</comment>
<dbReference type="InterPro" id="IPR000835">
    <property type="entry name" value="HTH_MarR-typ"/>
</dbReference>
<dbReference type="PANTHER" id="PTHR33164:SF106">
    <property type="entry name" value="TRANSCRIPTIONAL REGULATORY PROTEIN"/>
    <property type="match status" value="1"/>
</dbReference>
<dbReference type="SMART" id="SM00347">
    <property type="entry name" value="HTH_MARR"/>
    <property type="match status" value="1"/>
</dbReference>
<evidence type="ECO:0000313" key="2">
    <source>
        <dbReference type="EMBL" id="TNL99376.1"/>
    </source>
</evidence>
<reference evidence="2 3" key="1">
    <citation type="submission" date="2019-06" db="EMBL/GenBank/DDBJ databases">
        <authorList>
            <person name="Li J."/>
        </authorList>
    </citation>
    <scope>NUCLEOTIDE SEQUENCE [LARGE SCALE GENOMIC DNA]</scope>
    <source>
        <strain evidence="2 3">LMG 28165</strain>
    </source>
</reference>
<dbReference type="Proteomes" id="UP000312032">
    <property type="component" value="Unassembled WGS sequence"/>
</dbReference>
<dbReference type="EMBL" id="VDHJ01000003">
    <property type="protein sequence ID" value="TNL99376.1"/>
    <property type="molecule type" value="Genomic_DNA"/>
</dbReference>
<dbReference type="PANTHER" id="PTHR33164">
    <property type="entry name" value="TRANSCRIPTIONAL REGULATOR, MARR FAMILY"/>
    <property type="match status" value="1"/>
</dbReference>
<dbReference type="RefSeq" id="WP_139465052.1">
    <property type="nucleotide sequence ID" value="NZ_VDHJ01000003.1"/>
</dbReference>
<gene>
    <name evidence="2" type="ORF">FHE74_03195</name>
</gene>
<protein>
    <submittedName>
        <fullName evidence="2">MarR family transcriptional regulator</fullName>
    </submittedName>
</protein>
<dbReference type="OrthoDB" id="162531at2"/>
<keyword evidence="3" id="KW-1185">Reference proteome</keyword>
<name>A0A5C4U5C0_9CORY</name>
<dbReference type="Pfam" id="PF01047">
    <property type="entry name" value="MarR"/>
    <property type="match status" value="1"/>
</dbReference>
<evidence type="ECO:0000313" key="3">
    <source>
        <dbReference type="Proteomes" id="UP000312032"/>
    </source>
</evidence>
<accession>A0A5C4U5C0</accession>
<dbReference type="PRINTS" id="PR00598">
    <property type="entry name" value="HTHMARR"/>
</dbReference>
<proteinExistence type="predicted"/>
<dbReference type="PROSITE" id="PS50995">
    <property type="entry name" value="HTH_MARR_2"/>
    <property type="match status" value="1"/>
</dbReference>